<organism evidence="1 2">
    <name type="scientific">Leptospira wolffii</name>
    <dbReference type="NCBI Taxonomy" id="409998"/>
    <lineage>
        <taxon>Bacteria</taxon>
        <taxon>Pseudomonadati</taxon>
        <taxon>Spirochaetota</taxon>
        <taxon>Spirochaetia</taxon>
        <taxon>Leptospirales</taxon>
        <taxon>Leptospiraceae</taxon>
        <taxon>Leptospira</taxon>
    </lineage>
</organism>
<dbReference type="EMBL" id="JBHILJ010000012">
    <property type="protein sequence ID" value="MFB5738235.1"/>
    <property type="molecule type" value="Genomic_DNA"/>
</dbReference>
<keyword evidence="2" id="KW-1185">Reference proteome</keyword>
<proteinExistence type="predicted"/>
<reference evidence="1 2" key="1">
    <citation type="submission" date="2024-09" db="EMBL/GenBank/DDBJ databases">
        <title>Taxonomic and Genotyping Characterization of Leptospira Strains isolated from Multiple Sources in Colombia highlights the importance of intermediate species.</title>
        <authorList>
            <person name="Torres Higuera L."/>
            <person name="Rojas Tapias D."/>
            <person name="Jimenez Velasquez S."/>
            <person name="Renjifo Ibanez C."/>
        </authorList>
    </citation>
    <scope>NUCLEOTIDE SEQUENCE [LARGE SCALE GENOMIC DNA]</scope>
    <source>
        <strain evidence="1 2">Lep080</strain>
    </source>
</reference>
<accession>A0ABV5BST7</accession>
<evidence type="ECO:0000313" key="1">
    <source>
        <dbReference type="EMBL" id="MFB5738235.1"/>
    </source>
</evidence>
<protein>
    <recommendedName>
        <fullName evidence="3">Lipoprotein</fullName>
    </recommendedName>
</protein>
<name>A0ABV5BST7_9LEPT</name>
<dbReference type="RefSeq" id="WP_135700146.1">
    <property type="nucleotide sequence ID" value="NZ_JBHILI010000011.1"/>
</dbReference>
<evidence type="ECO:0008006" key="3">
    <source>
        <dbReference type="Google" id="ProtNLM"/>
    </source>
</evidence>
<dbReference type="Proteomes" id="UP001580391">
    <property type="component" value="Unassembled WGS sequence"/>
</dbReference>
<sequence>MKLYLFSFLLLGSLFRGCDCNFDPCAIPEVNLLNYLIYQGLYPPPPVFSGSCTLQNDCIEYQNTVSEADHKNICQFQGGTYQNGNTCDQTGKLYECSLLGKGTSLSVKYYYGTSWDASGSSQHCQNVLEGDYSAL</sequence>
<comment type="caution">
    <text evidence="1">The sequence shown here is derived from an EMBL/GenBank/DDBJ whole genome shotgun (WGS) entry which is preliminary data.</text>
</comment>
<evidence type="ECO:0000313" key="2">
    <source>
        <dbReference type="Proteomes" id="UP001580391"/>
    </source>
</evidence>
<gene>
    <name evidence="1" type="ORF">ACE5IX_17080</name>
</gene>